<reference evidence="1" key="1">
    <citation type="submission" date="2022-11" db="EMBL/GenBank/DDBJ databases">
        <title>Genomic repertoires linked with pathogenic potency of arthritogenic Prevotella copri isolated from the gut of rheumatoid arthritis patients.</title>
        <authorList>
            <person name="Nii T."/>
            <person name="Maeda Y."/>
            <person name="Motooka D."/>
            <person name="Naito M."/>
            <person name="Matsumoto Y."/>
            <person name="Ogawa T."/>
            <person name="Oguro-Igashira E."/>
            <person name="Kishikawa T."/>
            <person name="Yamashita M."/>
            <person name="Koizumi S."/>
            <person name="Kurakawa T."/>
            <person name="Okumura R."/>
            <person name="Kayama H."/>
            <person name="Murakami M."/>
            <person name="Sakaguchi T."/>
            <person name="Das B."/>
            <person name="Nakamura S."/>
            <person name="Okada Y."/>
            <person name="Kumanogoh A."/>
            <person name="Takeda K."/>
        </authorList>
    </citation>
    <scope>NUCLEOTIDE SEQUENCE</scope>
    <source>
        <strain evidence="1">N016-13</strain>
    </source>
</reference>
<comment type="caution">
    <text evidence="1">The sequence shown here is derived from an EMBL/GenBank/DDBJ whole genome shotgun (WGS) entry which is preliminary data.</text>
</comment>
<dbReference type="Pfam" id="PF18180">
    <property type="entry name" value="LD_cluster3"/>
    <property type="match status" value="1"/>
</dbReference>
<dbReference type="AlphaFoldDB" id="A0AAW5U222"/>
<gene>
    <name evidence="1" type="ORF">ONT05_11925</name>
</gene>
<dbReference type="InterPro" id="IPR041197">
    <property type="entry name" value="LD_cluster3"/>
</dbReference>
<organism evidence="1 2">
    <name type="scientific">Segatella copri</name>
    <dbReference type="NCBI Taxonomy" id="165179"/>
    <lineage>
        <taxon>Bacteria</taxon>
        <taxon>Pseudomonadati</taxon>
        <taxon>Bacteroidota</taxon>
        <taxon>Bacteroidia</taxon>
        <taxon>Bacteroidales</taxon>
        <taxon>Prevotellaceae</taxon>
        <taxon>Segatella</taxon>
    </lineage>
</organism>
<proteinExistence type="predicted"/>
<evidence type="ECO:0000313" key="1">
    <source>
        <dbReference type="EMBL" id="MCW4094246.1"/>
    </source>
</evidence>
<dbReference type="RefSeq" id="WP_264960451.1">
    <property type="nucleotide sequence ID" value="NZ_JAPDUQ010000007.1"/>
</dbReference>
<accession>A0AAW5U222</accession>
<dbReference type="Proteomes" id="UP001209074">
    <property type="component" value="Unassembled WGS sequence"/>
</dbReference>
<name>A0AAW5U222_9BACT</name>
<protein>
    <submittedName>
        <fullName evidence="1">Uncharacterized protein</fullName>
    </submittedName>
</protein>
<sequence length="203" mass="23307">MDTKKPVIFLSASMPTKERDHRFFDTADFIAIRDAVVALVNAIIPNFRLVWGGHPAITPIIHDIFKKRGFDYNKYVTIYQSAYFAGNMPKENQHFDNVVITDDVRKYENETQNIAASLFVMRQRMLTDSPIFAGFFIGGMEGVLNEYELLKKYNSEARIYPIASTGAAAHILYDNLQKQGKINNTRLLNDYCYSSLFDDILNR</sequence>
<evidence type="ECO:0000313" key="2">
    <source>
        <dbReference type="Proteomes" id="UP001209074"/>
    </source>
</evidence>
<dbReference type="EMBL" id="JAPDUS010000024">
    <property type="protein sequence ID" value="MCW4094246.1"/>
    <property type="molecule type" value="Genomic_DNA"/>
</dbReference>